<reference evidence="3" key="1">
    <citation type="journal article" date="2019" name="Int. J. Syst. Evol. Microbiol.">
        <title>The Global Catalogue of Microorganisms (GCM) 10K type strain sequencing project: providing services to taxonomists for standard genome sequencing and annotation.</title>
        <authorList>
            <consortium name="The Broad Institute Genomics Platform"/>
            <consortium name="The Broad Institute Genome Sequencing Center for Infectious Disease"/>
            <person name="Wu L."/>
            <person name="Ma J."/>
        </authorList>
    </citation>
    <scope>NUCLEOTIDE SEQUENCE [LARGE SCALE GENOMIC DNA]</scope>
    <source>
        <strain evidence="3">ICMP 19430</strain>
    </source>
</reference>
<evidence type="ECO:0000256" key="1">
    <source>
        <dbReference type="SAM" id="MobiDB-lite"/>
    </source>
</evidence>
<accession>A0ABW2RX16</accession>
<proteinExistence type="predicted"/>
<keyword evidence="3" id="KW-1185">Reference proteome</keyword>
<dbReference type="Proteomes" id="UP001596484">
    <property type="component" value="Unassembled WGS sequence"/>
</dbReference>
<dbReference type="RefSeq" id="WP_378403242.1">
    <property type="nucleotide sequence ID" value="NZ_JBHTCS010000010.1"/>
</dbReference>
<gene>
    <name evidence="2" type="ORF">ACFQS9_07780</name>
</gene>
<evidence type="ECO:0000313" key="2">
    <source>
        <dbReference type="EMBL" id="MFC7447788.1"/>
    </source>
</evidence>
<comment type="caution">
    <text evidence="2">The sequence shown here is derived from an EMBL/GenBank/DDBJ whole genome shotgun (WGS) entry which is preliminary data.</text>
</comment>
<feature type="region of interest" description="Disordered" evidence="1">
    <location>
        <begin position="108"/>
        <end position="149"/>
    </location>
</feature>
<organism evidence="2 3">
    <name type="scientific">Rhodococcus daqingensis</name>
    <dbReference type="NCBI Taxonomy" id="2479363"/>
    <lineage>
        <taxon>Bacteria</taxon>
        <taxon>Bacillati</taxon>
        <taxon>Actinomycetota</taxon>
        <taxon>Actinomycetes</taxon>
        <taxon>Mycobacteriales</taxon>
        <taxon>Nocardiaceae</taxon>
        <taxon>Rhodococcus</taxon>
    </lineage>
</organism>
<evidence type="ECO:0000313" key="3">
    <source>
        <dbReference type="Proteomes" id="UP001596484"/>
    </source>
</evidence>
<sequence>MSWNDFHARGAVLQTVLDRARVDPADPGLLADLPGMERLFGGPEGVLLALEHRWTTHLAAKLDQVIEDGAPPNTAWNELVSEQPVLRAILDRYAHRSPSLRRAQQAERGMIDDHFNPSVDDVDGAGTGRGRSGFGSVASGPVEPAVSRC</sequence>
<dbReference type="EMBL" id="JBHTCS010000010">
    <property type="protein sequence ID" value="MFC7447788.1"/>
    <property type="molecule type" value="Genomic_DNA"/>
</dbReference>
<name>A0ABW2RX16_9NOCA</name>
<protein>
    <submittedName>
        <fullName evidence="2">Uncharacterized protein</fullName>
    </submittedName>
</protein>